<dbReference type="EMBL" id="VXAM01001500">
    <property type="protein sequence ID" value="NXK00181.1"/>
    <property type="molecule type" value="Genomic_DNA"/>
</dbReference>
<protein>
    <submittedName>
        <fullName evidence="2">ERP27 protein</fullName>
    </submittedName>
</protein>
<dbReference type="GO" id="GO:0006457">
    <property type="term" value="P:protein folding"/>
    <property type="evidence" value="ECO:0007669"/>
    <property type="project" value="TreeGrafter"/>
</dbReference>
<feature type="non-terminal residue" evidence="2">
    <location>
        <position position="219"/>
    </location>
</feature>
<keyword evidence="3" id="KW-1185">Reference proteome</keyword>
<organism evidence="2 3">
    <name type="scientific">Corythaixoides concolor</name>
    <name type="common">Grey go-away-bird</name>
    <dbReference type="NCBI Taxonomy" id="103956"/>
    <lineage>
        <taxon>Eukaryota</taxon>
        <taxon>Metazoa</taxon>
        <taxon>Chordata</taxon>
        <taxon>Craniata</taxon>
        <taxon>Vertebrata</taxon>
        <taxon>Euteleostomi</taxon>
        <taxon>Archelosauria</taxon>
        <taxon>Archosauria</taxon>
        <taxon>Dinosauria</taxon>
        <taxon>Saurischia</taxon>
        <taxon>Theropoda</taxon>
        <taxon>Coelurosauria</taxon>
        <taxon>Aves</taxon>
        <taxon>Neognathae</taxon>
        <taxon>Neoaves</taxon>
        <taxon>Otidimorphae</taxon>
        <taxon>Musophagiformes</taxon>
        <taxon>Musophagidae</taxon>
        <taxon>Corythaixoides</taxon>
    </lineage>
</organism>
<evidence type="ECO:0000313" key="3">
    <source>
        <dbReference type="Proteomes" id="UP000526942"/>
    </source>
</evidence>
<dbReference type="Pfam" id="PF13848">
    <property type="entry name" value="Thioredoxin_6"/>
    <property type="match status" value="1"/>
</dbReference>
<dbReference type="PANTHER" id="PTHR18929">
    <property type="entry name" value="PROTEIN DISULFIDE ISOMERASE"/>
    <property type="match status" value="1"/>
</dbReference>
<dbReference type="OrthoDB" id="8667660at2759"/>
<dbReference type="CDD" id="cd02981">
    <property type="entry name" value="PDI_b_family"/>
    <property type="match status" value="1"/>
</dbReference>
<dbReference type="GO" id="GO:0005783">
    <property type="term" value="C:endoplasmic reticulum"/>
    <property type="evidence" value="ECO:0007669"/>
    <property type="project" value="TreeGrafter"/>
</dbReference>
<comment type="similarity">
    <text evidence="1">Belongs to the protein disulfide isomerase family.</text>
</comment>
<dbReference type="Proteomes" id="UP000526942">
    <property type="component" value="Unassembled WGS sequence"/>
</dbReference>
<comment type="caution">
    <text evidence="2">The sequence shown here is derived from an EMBL/GenBank/DDBJ whole genome shotgun (WGS) entry which is preliminary data.</text>
</comment>
<dbReference type="GO" id="GO:0034976">
    <property type="term" value="P:response to endoplasmic reticulum stress"/>
    <property type="evidence" value="ECO:0007669"/>
    <property type="project" value="TreeGrafter"/>
</dbReference>
<gene>
    <name evidence="2" type="primary">Erp27</name>
    <name evidence="2" type="ORF">CORCON_R11673</name>
</gene>
<dbReference type="AlphaFoldDB" id="A0A7L0FX02"/>
<dbReference type="SUPFAM" id="SSF52833">
    <property type="entry name" value="Thioredoxin-like"/>
    <property type="match status" value="2"/>
</dbReference>
<feature type="non-terminal residue" evidence="2">
    <location>
        <position position="1"/>
    </location>
</feature>
<dbReference type="CDD" id="cd02982">
    <property type="entry name" value="PDI_b'_family"/>
    <property type="match status" value="1"/>
</dbReference>
<name>A0A7L0FX02_CORCN</name>
<evidence type="ECO:0000256" key="1">
    <source>
        <dbReference type="ARBA" id="ARBA00006347"/>
    </source>
</evidence>
<dbReference type="Gene3D" id="3.40.30.10">
    <property type="entry name" value="Glutaredoxin"/>
    <property type="match status" value="2"/>
</dbReference>
<dbReference type="PANTHER" id="PTHR18929:SF193">
    <property type="entry name" value="ENDOPLASMIC RETICULUM RESIDENT PROTEIN 27"/>
    <property type="match status" value="1"/>
</dbReference>
<proteinExistence type="inferred from homology"/>
<dbReference type="InterPro" id="IPR036249">
    <property type="entry name" value="Thioredoxin-like_sf"/>
</dbReference>
<sequence>GTAEKPVLLNDIADAEAFISGAEVAVIGFFQEPESPEASRFRLVAGRIPEVPFGLSTSPAVLSHYGVAASTVTVFRRVDNDRRDLDMNNKDVDAEKITRFIRMNELRLVTEYNPRTAVGVMQSSFQLHLLLITDKMSPKHPERMHRYRAAAELFKGKILFILVDSNLKSNERTVSFFKLKKSQLPALAIFHVPDEEQDVLTLDEVSVEGVQDFCNRFLQ</sequence>
<evidence type="ECO:0000313" key="2">
    <source>
        <dbReference type="EMBL" id="NXK00181.1"/>
    </source>
</evidence>
<reference evidence="2 3" key="1">
    <citation type="submission" date="2019-09" db="EMBL/GenBank/DDBJ databases">
        <title>Bird 10,000 Genomes (B10K) Project - Family phase.</title>
        <authorList>
            <person name="Zhang G."/>
        </authorList>
    </citation>
    <scope>NUCLEOTIDE SEQUENCE [LARGE SCALE GENOMIC DNA]</scope>
    <source>
        <strain evidence="2">B10K-DU-011-20</strain>
        <tissue evidence="2">Muscle</tissue>
    </source>
</reference>
<accession>A0A7L0FX02</accession>